<dbReference type="RefSeq" id="WP_407881937.1">
    <property type="nucleotide sequence ID" value="NZ_BQXO01000001.1"/>
</dbReference>
<keyword evidence="2" id="KW-1185">Reference proteome</keyword>
<dbReference type="EMBL" id="BQXO01000001">
    <property type="protein sequence ID" value="GKT04742.1"/>
    <property type="molecule type" value="Genomic_DNA"/>
</dbReference>
<evidence type="ECO:0000313" key="2">
    <source>
        <dbReference type="Proteomes" id="UP001628078"/>
    </source>
</evidence>
<sequence length="140" mass="16118">MNEDAVINEAKKELSRCGRLMRQAGKRMSELKSPVFDAQPKAPSFANSVESRMVKQIDAENELRDILLAISLCDNKSKQILFDLYVDPNEYSDLEAMDRLGYQSTQYFHYKHRALLRFAEGYKQGAIYEQLQNSGLLAKY</sequence>
<comment type="caution">
    <text evidence="1">The sequence shown here is derived from an EMBL/GenBank/DDBJ whole genome shotgun (WGS) entry which is preliminary data.</text>
</comment>
<accession>A0ABQ5JK99</accession>
<dbReference type="NCBIfam" id="TIGR01637">
    <property type="entry name" value="phage_arpU"/>
    <property type="match status" value="1"/>
</dbReference>
<organism evidence="1 2">
    <name type="scientific">Furfurilactobacillus curtus</name>
    <dbReference type="NCBI Taxonomy" id="1746200"/>
    <lineage>
        <taxon>Bacteria</taxon>
        <taxon>Bacillati</taxon>
        <taxon>Bacillota</taxon>
        <taxon>Bacilli</taxon>
        <taxon>Lactobacillales</taxon>
        <taxon>Lactobacillaceae</taxon>
        <taxon>Furfurilactobacillus</taxon>
    </lineage>
</organism>
<gene>
    <name evidence="1" type="ORF">JCM31185_00310</name>
</gene>
<reference evidence="1 2" key="1">
    <citation type="submission" date="2022-03" db="EMBL/GenBank/DDBJ databases">
        <title>Draft genome sequence of Furfurilactobacillus curtus JCM 31185.</title>
        <authorList>
            <person name="Suzuki S."/>
            <person name="Endo A."/>
            <person name="Kajikawa A."/>
        </authorList>
    </citation>
    <scope>NUCLEOTIDE SEQUENCE [LARGE SCALE GENOMIC DNA]</scope>
    <source>
        <strain evidence="1 2">JCM 31185</strain>
    </source>
</reference>
<evidence type="ECO:0008006" key="3">
    <source>
        <dbReference type="Google" id="ProtNLM"/>
    </source>
</evidence>
<dbReference type="Proteomes" id="UP001628078">
    <property type="component" value="Unassembled WGS sequence"/>
</dbReference>
<protein>
    <recommendedName>
        <fullName evidence="3">ArpU family transcriptional regulator</fullName>
    </recommendedName>
</protein>
<name>A0ABQ5JK99_9LACO</name>
<dbReference type="InterPro" id="IPR006524">
    <property type="entry name" value="ArpU-like"/>
</dbReference>
<evidence type="ECO:0000313" key="1">
    <source>
        <dbReference type="EMBL" id="GKT04742.1"/>
    </source>
</evidence>
<proteinExistence type="predicted"/>